<dbReference type="EMBL" id="QOCW01000006">
    <property type="protein sequence ID" value="RBW70106.1"/>
    <property type="molecule type" value="Genomic_DNA"/>
</dbReference>
<keyword evidence="4 7" id="KW-0067">ATP-binding</keyword>
<dbReference type="SMART" id="SM00382">
    <property type="entry name" value="AAA"/>
    <property type="match status" value="1"/>
</dbReference>
<dbReference type="AlphaFoldDB" id="A0A366XWT9"/>
<evidence type="ECO:0000256" key="4">
    <source>
        <dbReference type="ARBA" id="ARBA00022840"/>
    </source>
</evidence>
<dbReference type="InterPro" id="IPR052156">
    <property type="entry name" value="BCAA_Transport_ATP-bd_LivF"/>
</dbReference>
<dbReference type="GO" id="GO:0016887">
    <property type="term" value="F:ATP hydrolysis activity"/>
    <property type="evidence" value="ECO:0007669"/>
    <property type="project" value="InterPro"/>
</dbReference>
<dbReference type="CDD" id="cd03224">
    <property type="entry name" value="ABC_TM1139_LivF_branched"/>
    <property type="match status" value="1"/>
</dbReference>
<evidence type="ECO:0000256" key="5">
    <source>
        <dbReference type="ARBA" id="ARBA00022970"/>
    </source>
</evidence>
<dbReference type="OrthoDB" id="9776369at2"/>
<feature type="domain" description="ABC transporter" evidence="6">
    <location>
        <begin position="2"/>
        <end position="231"/>
    </location>
</feature>
<dbReference type="PROSITE" id="PS00211">
    <property type="entry name" value="ABC_TRANSPORTER_1"/>
    <property type="match status" value="1"/>
</dbReference>
<evidence type="ECO:0000256" key="1">
    <source>
        <dbReference type="ARBA" id="ARBA00005417"/>
    </source>
</evidence>
<evidence type="ECO:0000313" key="7">
    <source>
        <dbReference type="EMBL" id="RBW70106.1"/>
    </source>
</evidence>
<organism evidence="7 8">
    <name type="scientific">Bacillus taeanensis</name>
    <dbReference type="NCBI Taxonomy" id="273032"/>
    <lineage>
        <taxon>Bacteria</taxon>
        <taxon>Bacillati</taxon>
        <taxon>Bacillota</taxon>
        <taxon>Bacilli</taxon>
        <taxon>Bacillales</taxon>
        <taxon>Bacillaceae</taxon>
        <taxon>Bacillus</taxon>
    </lineage>
</organism>
<keyword evidence="2" id="KW-0813">Transport</keyword>
<evidence type="ECO:0000256" key="2">
    <source>
        <dbReference type="ARBA" id="ARBA00022448"/>
    </source>
</evidence>
<dbReference type="PANTHER" id="PTHR43820:SF2">
    <property type="entry name" value="ABC TRANSPORTER ATP-BINDING PROTEIN"/>
    <property type="match status" value="1"/>
</dbReference>
<dbReference type="InterPro" id="IPR017871">
    <property type="entry name" value="ABC_transporter-like_CS"/>
</dbReference>
<dbReference type="GO" id="GO:0015658">
    <property type="term" value="F:branched-chain amino acid transmembrane transporter activity"/>
    <property type="evidence" value="ECO:0007669"/>
    <property type="project" value="TreeGrafter"/>
</dbReference>
<keyword evidence="8" id="KW-1185">Reference proteome</keyword>
<dbReference type="SUPFAM" id="SSF52540">
    <property type="entry name" value="P-loop containing nucleoside triphosphate hydrolases"/>
    <property type="match status" value="1"/>
</dbReference>
<dbReference type="GO" id="GO:0015807">
    <property type="term" value="P:L-amino acid transport"/>
    <property type="evidence" value="ECO:0007669"/>
    <property type="project" value="TreeGrafter"/>
</dbReference>
<evidence type="ECO:0000259" key="6">
    <source>
        <dbReference type="PROSITE" id="PS50893"/>
    </source>
</evidence>
<reference evidence="7 8" key="1">
    <citation type="submission" date="2018-07" db="EMBL/GenBank/DDBJ databases">
        <title>Lottiidibacillus patelloidae gen. nov., sp. nov., isolated from the intestinal tract of a marine limpet and the reclassification of B. taeanensis BH030017T, B. algicola KMM 3737T and B. hwajinpoensis SW-72T as genus Lottiidibacillus.</title>
        <authorList>
            <person name="Liu R."/>
            <person name="Huang Z."/>
        </authorList>
    </citation>
    <scope>NUCLEOTIDE SEQUENCE [LARGE SCALE GENOMIC DNA]</scope>
    <source>
        <strain evidence="7 8">BH030017</strain>
    </source>
</reference>
<comment type="similarity">
    <text evidence="1">Belongs to the ABC transporter superfamily.</text>
</comment>
<protein>
    <submittedName>
        <fullName evidence="7">ABC transporter ATP-binding protein</fullName>
    </submittedName>
</protein>
<evidence type="ECO:0000256" key="3">
    <source>
        <dbReference type="ARBA" id="ARBA00022741"/>
    </source>
</evidence>
<dbReference type="Proteomes" id="UP000253314">
    <property type="component" value="Unassembled WGS sequence"/>
</dbReference>
<proteinExistence type="inferred from homology"/>
<dbReference type="PANTHER" id="PTHR43820">
    <property type="entry name" value="HIGH-AFFINITY BRANCHED-CHAIN AMINO ACID TRANSPORT ATP-BINDING PROTEIN LIVF"/>
    <property type="match status" value="1"/>
</dbReference>
<keyword evidence="5" id="KW-0029">Amino-acid transport</keyword>
<dbReference type="InterPro" id="IPR003439">
    <property type="entry name" value="ABC_transporter-like_ATP-bd"/>
</dbReference>
<accession>A0A366XWT9</accession>
<name>A0A366XWT9_9BACI</name>
<sequence>MLELQDIHTYYGESHILHGVSLKVQKGKMSVLLGRNGMGKTTTIHSVIGFSPSKTGKILLDNREIQSKTSFQIAKSGIGLVPQGRRVFSNLTVKENLLTTARSSKSGSWTLEKIYELFPRLKEREKSMGGNLSGGEQQMISIGRALMTNPEVLLLDEPSEGLSPIMVREVMMIIKKLKEEGLSMLMVEQNLSMALALADHVYILNKGYVVFDGTPEELKLDSEVKSKYLALTS</sequence>
<dbReference type="GO" id="GO:0005524">
    <property type="term" value="F:ATP binding"/>
    <property type="evidence" value="ECO:0007669"/>
    <property type="project" value="UniProtKB-KW"/>
</dbReference>
<gene>
    <name evidence="7" type="ORF">DS031_07890</name>
</gene>
<dbReference type="Pfam" id="PF00005">
    <property type="entry name" value="ABC_tran"/>
    <property type="match status" value="1"/>
</dbReference>
<dbReference type="PROSITE" id="PS50893">
    <property type="entry name" value="ABC_TRANSPORTER_2"/>
    <property type="match status" value="1"/>
</dbReference>
<keyword evidence="3" id="KW-0547">Nucleotide-binding</keyword>
<dbReference type="RefSeq" id="WP_113805395.1">
    <property type="nucleotide sequence ID" value="NZ_QOCW01000006.1"/>
</dbReference>
<dbReference type="InterPro" id="IPR003593">
    <property type="entry name" value="AAA+_ATPase"/>
</dbReference>
<evidence type="ECO:0000313" key="8">
    <source>
        <dbReference type="Proteomes" id="UP000253314"/>
    </source>
</evidence>
<comment type="caution">
    <text evidence="7">The sequence shown here is derived from an EMBL/GenBank/DDBJ whole genome shotgun (WGS) entry which is preliminary data.</text>
</comment>
<dbReference type="Gene3D" id="3.40.50.300">
    <property type="entry name" value="P-loop containing nucleotide triphosphate hydrolases"/>
    <property type="match status" value="1"/>
</dbReference>
<dbReference type="InterPro" id="IPR027417">
    <property type="entry name" value="P-loop_NTPase"/>
</dbReference>